<dbReference type="AlphaFoldDB" id="C5LRW7"/>
<dbReference type="RefSeq" id="XP_002767811.1">
    <property type="nucleotide sequence ID" value="XM_002767765.1"/>
</dbReference>
<dbReference type="InterPro" id="IPR002347">
    <property type="entry name" value="SDR_fam"/>
</dbReference>
<keyword evidence="3" id="KW-0560">Oxidoreductase</keyword>
<proteinExistence type="inferred from homology"/>
<dbReference type="InParanoid" id="C5LRW7"/>
<evidence type="ECO:0000256" key="3">
    <source>
        <dbReference type="ARBA" id="ARBA00023002"/>
    </source>
</evidence>
<dbReference type="PRINTS" id="PR00081">
    <property type="entry name" value="GDHRDH"/>
</dbReference>
<dbReference type="GeneID" id="9043603"/>
<dbReference type="SUPFAM" id="SSF51735">
    <property type="entry name" value="NAD(P)-binding Rossmann-fold domains"/>
    <property type="match status" value="1"/>
</dbReference>
<dbReference type="OrthoDB" id="10262319at2759"/>
<dbReference type="Pfam" id="PF00106">
    <property type="entry name" value="adh_short"/>
    <property type="match status" value="1"/>
</dbReference>
<gene>
    <name evidence="5" type="ORF">Pmar_PMAR025750</name>
</gene>
<name>C5LRW7_PERM5</name>
<evidence type="ECO:0008006" key="7">
    <source>
        <dbReference type="Google" id="ProtNLM"/>
    </source>
</evidence>
<dbReference type="PANTHER" id="PTHR43963:SF6">
    <property type="entry name" value="CHAIN DEHYDROGENASE FAMILY PROTEIN, PUTATIVE (AFU_ORTHOLOGUE AFUA_3G15350)-RELATED"/>
    <property type="match status" value="1"/>
</dbReference>
<dbReference type="OMA" id="QKKFRCE"/>
<dbReference type="Gene3D" id="3.40.50.720">
    <property type="entry name" value="NAD(P)-binding Rossmann-like Domain"/>
    <property type="match status" value="1"/>
</dbReference>
<reference evidence="5 6" key="1">
    <citation type="submission" date="2008-07" db="EMBL/GenBank/DDBJ databases">
        <authorList>
            <person name="El-Sayed N."/>
            <person name="Caler E."/>
            <person name="Inman J."/>
            <person name="Amedeo P."/>
            <person name="Hass B."/>
            <person name="Wortman J."/>
        </authorList>
    </citation>
    <scope>NUCLEOTIDE SEQUENCE [LARGE SCALE GENOMIC DNA]</scope>
    <source>
        <strain evidence="6">ATCC 50983 / TXsc</strain>
    </source>
</reference>
<comment type="similarity">
    <text evidence="1 4">Belongs to the short-chain dehydrogenases/reductases (SDR) family.</text>
</comment>
<dbReference type="InterPro" id="IPR036291">
    <property type="entry name" value="NAD(P)-bd_dom_sf"/>
</dbReference>
<evidence type="ECO:0000313" key="5">
    <source>
        <dbReference type="EMBL" id="EER00529.1"/>
    </source>
</evidence>
<dbReference type="PANTHER" id="PTHR43963">
    <property type="entry name" value="CARBONYL REDUCTASE 1-RELATED"/>
    <property type="match status" value="1"/>
</dbReference>
<keyword evidence="6" id="KW-1185">Reference proteome</keyword>
<evidence type="ECO:0000313" key="6">
    <source>
        <dbReference type="Proteomes" id="UP000007800"/>
    </source>
</evidence>
<evidence type="ECO:0000256" key="4">
    <source>
        <dbReference type="RuleBase" id="RU000363"/>
    </source>
</evidence>
<accession>C5LRW7</accession>
<evidence type="ECO:0000256" key="1">
    <source>
        <dbReference type="ARBA" id="ARBA00006484"/>
    </source>
</evidence>
<dbReference type="PRINTS" id="PR00080">
    <property type="entry name" value="SDRFAMILY"/>
</dbReference>
<dbReference type="Proteomes" id="UP000007800">
    <property type="component" value="Unassembled WGS sequence"/>
</dbReference>
<organism evidence="6">
    <name type="scientific">Perkinsus marinus (strain ATCC 50983 / TXsc)</name>
    <dbReference type="NCBI Taxonomy" id="423536"/>
    <lineage>
        <taxon>Eukaryota</taxon>
        <taxon>Sar</taxon>
        <taxon>Alveolata</taxon>
        <taxon>Perkinsozoa</taxon>
        <taxon>Perkinsea</taxon>
        <taxon>Perkinsida</taxon>
        <taxon>Perkinsidae</taxon>
        <taxon>Perkinsus</taxon>
    </lineage>
</organism>
<dbReference type="EMBL" id="GG684988">
    <property type="protein sequence ID" value="EER00529.1"/>
    <property type="molecule type" value="Genomic_DNA"/>
</dbReference>
<keyword evidence="2" id="KW-0521">NADP</keyword>
<evidence type="ECO:0000256" key="2">
    <source>
        <dbReference type="ARBA" id="ARBA00022857"/>
    </source>
</evidence>
<protein>
    <recommendedName>
        <fullName evidence="7">Carbonyl reductase</fullName>
    </recommendedName>
</protein>
<sequence>MSPVIIVTGANKGIGYEISKKLIADGAKVIMTARDQARLDEAANKLKPFGAVKLDVTDDASVEEAKREISRLAPAIDGLVNNAGIAYSGDIFGYEEAKLTMAINYYGAKRVTKAFYPLLGEHGRIVNVCSFMGRLCQVSDSLQKRFADPNATEESIDALVEEFITGVKEGDYKERGFSNSMYGMSKLALIAYTKILSKKAMADSRKIVVTGCCPGWCQTDMSGHSGPRTAETGAQVMAWLAGEVEYDPEMSGKLYRDEREFEWQTGNLLSTGKMY</sequence>
<dbReference type="GO" id="GO:0016491">
    <property type="term" value="F:oxidoreductase activity"/>
    <property type="evidence" value="ECO:0007669"/>
    <property type="project" value="UniProtKB-KW"/>
</dbReference>